<keyword evidence="1" id="KW-0732">Signal</keyword>
<accession>A0A365PZ37</accession>
<proteinExistence type="predicted"/>
<evidence type="ECO:0000256" key="1">
    <source>
        <dbReference type="SAM" id="SignalP"/>
    </source>
</evidence>
<dbReference type="EMBL" id="QNTV01000001">
    <property type="protein sequence ID" value="RBA62200.1"/>
    <property type="molecule type" value="Genomic_DNA"/>
</dbReference>
<gene>
    <name evidence="2" type="ORF">DQ403_00955</name>
</gene>
<dbReference type="AlphaFoldDB" id="A0A365PZ37"/>
<comment type="caution">
    <text evidence="2">The sequence shown here is derived from an EMBL/GenBank/DDBJ whole genome shotgun (WGS) entry which is preliminary data.</text>
</comment>
<sequence>MIRSVICLAFTAGLPLSCLADSQVTEANVDPVSVYERQADGLYVRTGKRSVQELSLPLVLLEQSPRGYLKVSLKGQELWLDSMDVEVFPPPSIGKSGCVPTLQDSVAAVSRGAGEGCP</sequence>
<evidence type="ECO:0000313" key="2">
    <source>
        <dbReference type="EMBL" id="RBA62200.1"/>
    </source>
</evidence>
<name>A0A365PZ37_9GAMM</name>
<feature type="signal peptide" evidence="1">
    <location>
        <begin position="1"/>
        <end position="20"/>
    </location>
</feature>
<protein>
    <submittedName>
        <fullName evidence="2">Uncharacterized protein</fullName>
    </submittedName>
</protein>
<organism evidence="2 3">
    <name type="scientific">Stutzerimonas zhaodongensis</name>
    <dbReference type="NCBI Taxonomy" id="1176257"/>
    <lineage>
        <taxon>Bacteria</taxon>
        <taxon>Pseudomonadati</taxon>
        <taxon>Pseudomonadota</taxon>
        <taxon>Gammaproteobacteria</taxon>
        <taxon>Pseudomonadales</taxon>
        <taxon>Pseudomonadaceae</taxon>
        <taxon>Stutzerimonas</taxon>
    </lineage>
</organism>
<feature type="chain" id="PRO_5016745541" evidence="1">
    <location>
        <begin position="21"/>
        <end position="118"/>
    </location>
</feature>
<reference evidence="2 3" key="1">
    <citation type="submission" date="2018-06" db="EMBL/GenBank/DDBJ databases">
        <title>Whole genome sequencing of four bacterial strains from South Shetland trench revealing bio-synthetic gene clusters.</title>
        <authorList>
            <person name="Abdel-Mageed W.M."/>
            <person name="Lehri B."/>
            <person name="Jarmusch S.A."/>
            <person name="Miranda K."/>
            <person name="Goodfellow M."/>
            <person name="Jaspars M."/>
            <person name="Karlyshev A.V."/>
        </authorList>
    </citation>
    <scope>NUCLEOTIDE SEQUENCE [LARGE SCALE GENOMIC DNA]</scope>
    <source>
        <strain evidence="2 3">SST2</strain>
    </source>
</reference>
<dbReference type="Proteomes" id="UP000252554">
    <property type="component" value="Unassembled WGS sequence"/>
</dbReference>
<evidence type="ECO:0000313" key="3">
    <source>
        <dbReference type="Proteomes" id="UP000252554"/>
    </source>
</evidence>